<sequence>MTSPQDPNSGQYQGPPTSGQYPAQPQGGYQQGGYQQGGYQQGGYPAAPYQGAPAPAYGYQYPGGYGPVGPRPPQRPGVATGAGVCGIVLGVGSFGYAAALLIGAAAASDSGADNTKGFLAIAWICGILGVIASVSLFVGAIQMLSGNNGIVLRLGAVAAIIAIWVLAIWALSVQTGAGTVITVSAVVGSIMPAVVLGLSLSSSVSKWMLAKKAFKAAGYV</sequence>
<comment type="caution">
    <text evidence="3">The sequence shown here is derived from an EMBL/GenBank/DDBJ whole genome shotgun (WGS) entry which is preliminary data.</text>
</comment>
<feature type="compositionally biased region" description="Gly residues" evidence="1">
    <location>
        <begin position="29"/>
        <end position="41"/>
    </location>
</feature>
<dbReference type="AlphaFoldDB" id="A0A2T0Z6B0"/>
<dbReference type="Proteomes" id="UP000237752">
    <property type="component" value="Unassembled WGS sequence"/>
</dbReference>
<feature type="compositionally biased region" description="Low complexity" evidence="1">
    <location>
        <begin position="19"/>
        <end position="28"/>
    </location>
</feature>
<accession>A0A2T0Z6B0</accession>
<keyword evidence="2" id="KW-0812">Transmembrane</keyword>
<keyword evidence="2" id="KW-1133">Transmembrane helix</keyword>
<evidence type="ECO:0000313" key="4">
    <source>
        <dbReference type="Proteomes" id="UP000237752"/>
    </source>
</evidence>
<feature type="compositionally biased region" description="Polar residues" evidence="1">
    <location>
        <begin position="1"/>
        <end position="18"/>
    </location>
</feature>
<feature type="region of interest" description="Disordered" evidence="1">
    <location>
        <begin position="1"/>
        <end position="41"/>
    </location>
</feature>
<proteinExistence type="predicted"/>
<feature type="transmembrane region" description="Helical" evidence="2">
    <location>
        <begin position="177"/>
        <end position="198"/>
    </location>
</feature>
<evidence type="ECO:0000256" key="2">
    <source>
        <dbReference type="SAM" id="Phobius"/>
    </source>
</evidence>
<feature type="transmembrane region" description="Helical" evidence="2">
    <location>
        <begin position="150"/>
        <end position="171"/>
    </location>
</feature>
<dbReference type="EMBL" id="PVUE01000027">
    <property type="protein sequence ID" value="PRZ31694.1"/>
    <property type="molecule type" value="Genomic_DNA"/>
</dbReference>
<feature type="transmembrane region" description="Helical" evidence="2">
    <location>
        <begin position="81"/>
        <end position="106"/>
    </location>
</feature>
<feature type="transmembrane region" description="Helical" evidence="2">
    <location>
        <begin position="118"/>
        <end position="138"/>
    </location>
</feature>
<organism evidence="3 4">
    <name type="scientific">Antricoccus suffuscus</name>
    <dbReference type="NCBI Taxonomy" id="1629062"/>
    <lineage>
        <taxon>Bacteria</taxon>
        <taxon>Bacillati</taxon>
        <taxon>Actinomycetota</taxon>
        <taxon>Actinomycetes</taxon>
        <taxon>Geodermatophilales</taxon>
        <taxon>Antricoccaceae</taxon>
        <taxon>Antricoccus</taxon>
    </lineage>
</organism>
<gene>
    <name evidence="3" type="ORF">CLV47_12730</name>
</gene>
<protein>
    <submittedName>
        <fullName evidence="3">Uncharacterized protein</fullName>
    </submittedName>
</protein>
<evidence type="ECO:0000256" key="1">
    <source>
        <dbReference type="SAM" id="MobiDB-lite"/>
    </source>
</evidence>
<keyword evidence="2" id="KW-0472">Membrane</keyword>
<name>A0A2T0Z6B0_9ACTN</name>
<dbReference type="RefSeq" id="WP_106350992.1">
    <property type="nucleotide sequence ID" value="NZ_PVUE01000027.1"/>
</dbReference>
<keyword evidence="4" id="KW-1185">Reference proteome</keyword>
<evidence type="ECO:0000313" key="3">
    <source>
        <dbReference type="EMBL" id="PRZ31694.1"/>
    </source>
</evidence>
<reference evidence="3 4" key="1">
    <citation type="submission" date="2018-03" db="EMBL/GenBank/DDBJ databases">
        <title>Genomic Encyclopedia of Archaeal and Bacterial Type Strains, Phase II (KMG-II): from individual species to whole genera.</title>
        <authorList>
            <person name="Goeker M."/>
        </authorList>
    </citation>
    <scope>NUCLEOTIDE SEQUENCE [LARGE SCALE GENOMIC DNA]</scope>
    <source>
        <strain evidence="3 4">DSM 100065</strain>
    </source>
</reference>